<reference evidence="1" key="2">
    <citation type="journal article" date="2015" name="Data Brief">
        <title>Shoot transcriptome of the giant reed, Arundo donax.</title>
        <authorList>
            <person name="Barrero R.A."/>
            <person name="Guerrero F.D."/>
            <person name="Moolhuijzen P."/>
            <person name="Goolsby J.A."/>
            <person name="Tidwell J."/>
            <person name="Bellgard S.E."/>
            <person name="Bellgard M.I."/>
        </authorList>
    </citation>
    <scope>NUCLEOTIDE SEQUENCE</scope>
    <source>
        <tissue evidence="1">Shoot tissue taken approximately 20 cm above the soil surface</tissue>
    </source>
</reference>
<reference evidence="1" key="1">
    <citation type="submission" date="2014-09" db="EMBL/GenBank/DDBJ databases">
        <authorList>
            <person name="Magalhaes I.L.F."/>
            <person name="Oliveira U."/>
            <person name="Santos F.R."/>
            <person name="Vidigal T.H.D.A."/>
            <person name="Brescovit A.D."/>
            <person name="Santos A.J."/>
        </authorList>
    </citation>
    <scope>NUCLEOTIDE SEQUENCE</scope>
    <source>
        <tissue evidence="1">Shoot tissue taken approximately 20 cm above the soil surface</tissue>
    </source>
</reference>
<accession>A0A0A9BNK5</accession>
<organism evidence="1">
    <name type="scientific">Arundo donax</name>
    <name type="common">Giant reed</name>
    <name type="synonym">Donax arundinaceus</name>
    <dbReference type="NCBI Taxonomy" id="35708"/>
    <lineage>
        <taxon>Eukaryota</taxon>
        <taxon>Viridiplantae</taxon>
        <taxon>Streptophyta</taxon>
        <taxon>Embryophyta</taxon>
        <taxon>Tracheophyta</taxon>
        <taxon>Spermatophyta</taxon>
        <taxon>Magnoliopsida</taxon>
        <taxon>Liliopsida</taxon>
        <taxon>Poales</taxon>
        <taxon>Poaceae</taxon>
        <taxon>PACMAD clade</taxon>
        <taxon>Arundinoideae</taxon>
        <taxon>Arundineae</taxon>
        <taxon>Arundo</taxon>
    </lineage>
</organism>
<dbReference type="AlphaFoldDB" id="A0A0A9BNK5"/>
<dbReference type="EMBL" id="GBRH01232366">
    <property type="protein sequence ID" value="JAD65529.1"/>
    <property type="molecule type" value="Transcribed_RNA"/>
</dbReference>
<evidence type="ECO:0000313" key="1">
    <source>
        <dbReference type="EMBL" id="JAD65529.1"/>
    </source>
</evidence>
<protein>
    <submittedName>
        <fullName evidence="1">Uncharacterized protein</fullName>
    </submittedName>
</protein>
<proteinExistence type="predicted"/>
<name>A0A0A9BNK5_ARUDO</name>
<sequence length="20" mass="2352">MTTLTQHIHHTNVMLILSFN</sequence>